<evidence type="ECO:0000313" key="3">
    <source>
        <dbReference type="Proteomes" id="UP000691718"/>
    </source>
</evidence>
<name>A0A8S3XFC3_PARAO</name>
<proteinExistence type="predicted"/>
<dbReference type="GO" id="GO:0045053">
    <property type="term" value="P:protein retention in Golgi apparatus"/>
    <property type="evidence" value="ECO:0007669"/>
    <property type="project" value="TreeGrafter"/>
</dbReference>
<organism evidence="2 3">
    <name type="scientific">Parnassius apollo</name>
    <name type="common">Apollo butterfly</name>
    <name type="synonym">Papilio apollo</name>
    <dbReference type="NCBI Taxonomy" id="110799"/>
    <lineage>
        <taxon>Eukaryota</taxon>
        <taxon>Metazoa</taxon>
        <taxon>Ecdysozoa</taxon>
        <taxon>Arthropoda</taxon>
        <taxon>Hexapoda</taxon>
        <taxon>Insecta</taxon>
        <taxon>Pterygota</taxon>
        <taxon>Neoptera</taxon>
        <taxon>Endopterygota</taxon>
        <taxon>Lepidoptera</taxon>
        <taxon>Glossata</taxon>
        <taxon>Ditrysia</taxon>
        <taxon>Papilionoidea</taxon>
        <taxon>Papilionidae</taxon>
        <taxon>Parnassiinae</taxon>
        <taxon>Parnassini</taxon>
        <taxon>Parnassius</taxon>
        <taxon>Parnassius</taxon>
    </lineage>
</organism>
<dbReference type="PANTHER" id="PTHR16166:SF141">
    <property type="entry name" value="INTERMEMBRANE LIPID TRANSFER PROTEIN VPS13D"/>
    <property type="match status" value="1"/>
</dbReference>
<feature type="region of interest" description="Disordered" evidence="1">
    <location>
        <begin position="51"/>
        <end position="72"/>
    </location>
</feature>
<sequence length="141" mass="14866">MTSLVKHSYEGATQEGLGGFLAGVGKGLVGTVTMPVIGVLDLAAETAAALRESSGRGGRAPGRVREPRAGGAGAGPLQRYCARAAHGARLLHALARRERLVAYRPVRGAPHDIRALLTDTHLRIVTCKHDAPHVVMETHLR</sequence>
<accession>A0A8S3XFC3</accession>
<dbReference type="PANTHER" id="PTHR16166">
    <property type="entry name" value="VACUOLAR PROTEIN SORTING-ASSOCIATED PROTEIN VPS13"/>
    <property type="match status" value="1"/>
</dbReference>
<dbReference type="InterPro" id="IPR026847">
    <property type="entry name" value="VPS13"/>
</dbReference>
<dbReference type="AlphaFoldDB" id="A0A8S3XFC3"/>
<reference evidence="2" key="1">
    <citation type="submission" date="2021-04" db="EMBL/GenBank/DDBJ databases">
        <authorList>
            <person name="Tunstrom K."/>
        </authorList>
    </citation>
    <scope>NUCLEOTIDE SEQUENCE</scope>
</reference>
<dbReference type="OrthoDB" id="6928568at2759"/>
<keyword evidence="3" id="KW-1185">Reference proteome</keyword>
<dbReference type="GO" id="GO:0007005">
    <property type="term" value="P:mitochondrion organization"/>
    <property type="evidence" value="ECO:0007669"/>
    <property type="project" value="TreeGrafter"/>
</dbReference>
<gene>
    <name evidence="2" type="ORF">PAPOLLO_LOCUS15505</name>
</gene>
<dbReference type="GO" id="GO:0006623">
    <property type="term" value="P:protein targeting to vacuole"/>
    <property type="evidence" value="ECO:0007669"/>
    <property type="project" value="TreeGrafter"/>
</dbReference>
<evidence type="ECO:0000313" key="2">
    <source>
        <dbReference type="EMBL" id="CAG5011006.1"/>
    </source>
</evidence>
<dbReference type="EMBL" id="CAJQZP010001037">
    <property type="protein sequence ID" value="CAG5011006.1"/>
    <property type="molecule type" value="Genomic_DNA"/>
</dbReference>
<protein>
    <submittedName>
        <fullName evidence="2">(apollo) hypothetical protein</fullName>
    </submittedName>
</protein>
<evidence type="ECO:0000256" key="1">
    <source>
        <dbReference type="SAM" id="MobiDB-lite"/>
    </source>
</evidence>
<comment type="caution">
    <text evidence="2">The sequence shown here is derived from an EMBL/GenBank/DDBJ whole genome shotgun (WGS) entry which is preliminary data.</text>
</comment>
<dbReference type="Proteomes" id="UP000691718">
    <property type="component" value="Unassembled WGS sequence"/>
</dbReference>